<dbReference type="Proteomes" id="UP001239462">
    <property type="component" value="Unassembled WGS sequence"/>
</dbReference>
<feature type="region of interest" description="Disordered" evidence="1">
    <location>
        <begin position="40"/>
        <end position="64"/>
    </location>
</feature>
<evidence type="ECO:0000256" key="1">
    <source>
        <dbReference type="SAM" id="MobiDB-lite"/>
    </source>
</evidence>
<comment type="caution">
    <text evidence="3">The sequence shown here is derived from an EMBL/GenBank/DDBJ whole genome shotgun (WGS) entry which is preliminary data.</text>
</comment>
<dbReference type="EMBL" id="JASZZN010000012">
    <property type="protein sequence ID" value="MDM4017255.1"/>
    <property type="molecule type" value="Genomic_DNA"/>
</dbReference>
<evidence type="ECO:0000256" key="2">
    <source>
        <dbReference type="SAM" id="Phobius"/>
    </source>
</evidence>
<organism evidence="3 4">
    <name type="scientific">Roseiconus lacunae</name>
    <dbReference type="NCBI Taxonomy" id="2605694"/>
    <lineage>
        <taxon>Bacteria</taxon>
        <taxon>Pseudomonadati</taxon>
        <taxon>Planctomycetota</taxon>
        <taxon>Planctomycetia</taxon>
        <taxon>Pirellulales</taxon>
        <taxon>Pirellulaceae</taxon>
        <taxon>Roseiconus</taxon>
    </lineage>
</organism>
<evidence type="ECO:0000313" key="3">
    <source>
        <dbReference type="EMBL" id="MDM4017255.1"/>
    </source>
</evidence>
<accession>A0ABT7PL94</accession>
<proteinExistence type="predicted"/>
<feature type="transmembrane region" description="Helical" evidence="2">
    <location>
        <begin position="12"/>
        <end position="35"/>
    </location>
</feature>
<protein>
    <recommendedName>
        <fullName evidence="5">Secreted protein</fullName>
    </recommendedName>
</protein>
<name>A0ABT7PL94_9BACT</name>
<dbReference type="RefSeq" id="WP_149499834.1">
    <property type="nucleotide sequence ID" value="NZ_CP141221.1"/>
</dbReference>
<dbReference type="PROSITE" id="PS51257">
    <property type="entry name" value="PROKAR_LIPOPROTEIN"/>
    <property type="match status" value="1"/>
</dbReference>
<sequence>MIDEIKLPNPVHWFIAAALAIAVIAGCGSDVTTVVRPDTQNQMSDAEMEAYNRDAVQGGSRKDS</sequence>
<keyword evidence="2" id="KW-0472">Membrane</keyword>
<evidence type="ECO:0008006" key="5">
    <source>
        <dbReference type="Google" id="ProtNLM"/>
    </source>
</evidence>
<gene>
    <name evidence="3" type="ORF">QTN89_17545</name>
</gene>
<keyword evidence="4" id="KW-1185">Reference proteome</keyword>
<keyword evidence="2" id="KW-1133">Transmembrane helix</keyword>
<reference evidence="3 4" key="1">
    <citation type="submission" date="2023-06" db="EMBL/GenBank/DDBJ databases">
        <title>Roseiconus lacunae JC819 isolated from Gulf of Mannar region, Tamil Nadu.</title>
        <authorList>
            <person name="Pk S."/>
            <person name="Ch S."/>
            <person name="Ch V.R."/>
        </authorList>
    </citation>
    <scope>NUCLEOTIDE SEQUENCE [LARGE SCALE GENOMIC DNA]</scope>
    <source>
        <strain evidence="3 4">JC819</strain>
    </source>
</reference>
<keyword evidence="2" id="KW-0812">Transmembrane</keyword>
<evidence type="ECO:0000313" key="4">
    <source>
        <dbReference type="Proteomes" id="UP001239462"/>
    </source>
</evidence>